<accession>A0A1R2BZE6</accession>
<feature type="domain" description="Nephrocystin 3-like N-terminal" evidence="3">
    <location>
        <begin position="5"/>
        <end position="126"/>
    </location>
</feature>
<dbReference type="Proteomes" id="UP000187209">
    <property type="component" value="Unassembled WGS sequence"/>
</dbReference>
<sequence length="1057" mass="124955">MNTPLLISGISGCGKSTLVSKWIEYYTQSYAHSSKTLLFYYVGISITVSSQYSMLYQISNAIKKAYSISTPLEYTNEKIKNFFDQWLEKADLEHQATESYRKMLVVIIDGLEKFSNDQYSFDWLPVTAPKTIKLIYTCNRDSEMYKFLKNKSSTEINADYPDPKNKFAITLFFSKCFRNDVSDAIIKDMKKYAITQNALYLKFLFHSLNRTESPLPKIKIASLESFRSVQSLFEYILEVFSLTSTDHNEIYKLFAYLSIVSTGLTKEELNMALKNSVLLTEYLKFFDFIIYKNGSQYYLSNSCFKSVILSKFYPNQDQLHIETANILSILNPFRIPDILFHIYKSKDWLRFKNYISQVTIFAEMFKLENKIELFWYWKKLEKLRFDPVECYNKSLESFANINQLPPRDLSILLVYFSVFFKEYAEIEIDNSIKFKRPVLIGYHEMKEIDLLDEFLWLGGVFEQKFSVKEDDDILAENAISRERFKEKIIKELKNKVFTIKNKEYYSYKRWLWIQFPWCALDVHSNFSQILKSLHEDIDKHRKDLTDSVNRIIKNSGLAYQDFKFKEPEIRKSEIRDMTKSSISIKAKKMGIFHIPERPNPYSIIEESLSQANLNRTLQIEAPHNNKVLEISHSLTFQGLKPENALEHMQSNFYTFSKFKMLSKTRENHSLQKILNQKAYEYRLKKLKFESISSQIDYSNTEIMAQERSKRKIIILQDRLKDMCKKLNKIEAEASRHVQIIDSCFKNPARNDEWERKLNRKIDYLNKIIEFESKNIENYDKDFENINTQLSDFQSFTDEKLKSQHKTLDQVLEQFLIKSKINESLVNRDAKRLQIMNALYIPEVTSIKYNFKEQKQNLASLREFKYFLKEKNKDYEITMNKLKQIGDVNEISDLPFIILRLNNREELEKSLQKAQDKLERLENERKSLASKLEYLKKQEEQYVFFNYHEKIENMNRMLRASEKRVDNNMAMSISQDIILSTCKGILDKMWNKLEIGSPFHFTPEYYKKIFNIIAQRVLYLENGQCDVSDEDKESHRSFTPEAGSTMISTLDGVVGSGI</sequence>
<evidence type="ECO:0000256" key="2">
    <source>
        <dbReference type="SAM" id="Coils"/>
    </source>
</evidence>
<comment type="caution">
    <text evidence="4">The sequence shown here is derived from an EMBL/GenBank/DDBJ whole genome shotgun (WGS) entry which is preliminary data.</text>
</comment>
<keyword evidence="1" id="KW-0677">Repeat</keyword>
<dbReference type="PANTHER" id="PTHR19860">
    <property type="entry name" value="DDB1- AND CUL4-ASSOCIATED FACTOR 12-RELATED"/>
    <property type="match status" value="1"/>
</dbReference>
<reference evidence="4 5" key="1">
    <citation type="submission" date="2016-11" db="EMBL/GenBank/DDBJ databases">
        <title>The macronuclear genome of Stentor coeruleus: a giant cell with tiny introns.</title>
        <authorList>
            <person name="Slabodnick M."/>
            <person name="Ruby J.G."/>
            <person name="Reiff S.B."/>
            <person name="Swart E.C."/>
            <person name="Gosai S."/>
            <person name="Prabakaran S."/>
            <person name="Witkowska E."/>
            <person name="Larue G.E."/>
            <person name="Fisher S."/>
            <person name="Freeman R.M."/>
            <person name="Gunawardena J."/>
            <person name="Chu W."/>
            <person name="Stover N.A."/>
            <person name="Gregory B.D."/>
            <person name="Nowacki M."/>
            <person name="Derisi J."/>
            <person name="Roy S.W."/>
            <person name="Marshall W.F."/>
            <person name="Sood P."/>
        </authorList>
    </citation>
    <scope>NUCLEOTIDE SEQUENCE [LARGE SCALE GENOMIC DNA]</scope>
    <source>
        <strain evidence="4">WM001</strain>
    </source>
</reference>
<dbReference type="EMBL" id="MPUH01000353">
    <property type="protein sequence ID" value="OMJ82120.1"/>
    <property type="molecule type" value="Genomic_DNA"/>
</dbReference>
<evidence type="ECO:0000259" key="3">
    <source>
        <dbReference type="Pfam" id="PF24883"/>
    </source>
</evidence>
<dbReference type="OrthoDB" id="292926at2759"/>
<name>A0A1R2BZE6_9CILI</name>
<proteinExistence type="predicted"/>
<evidence type="ECO:0000256" key="1">
    <source>
        <dbReference type="ARBA" id="ARBA00022737"/>
    </source>
</evidence>
<dbReference type="PANTHER" id="PTHR19860:SF40">
    <property type="entry name" value="WD40 REPEAT-CONTAINING PROTEIN"/>
    <property type="match status" value="1"/>
</dbReference>
<dbReference type="InterPro" id="IPR051191">
    <property type="entry name" value="DCAF12"/>
</dbReference>
<dbReference type="InterPro" id="IPR056884">
    <property type="entry name" value="NPHP3-like_N"/>
</dbReference>
<gene>
    <name evidence="4" type="ORF">SteCoe_17286</name>
</gene>
<dbReference type="SUPFAM" id="SSF52540">
    <property type="entry name" value="P-loop containing nucleoside triphosphate hydrolases"/>
    <property type="match status" value="1"/>
</dbReference>
<dbReference type="GO" id="GO:0080008">
    <property type="term" value="C:Cul4-RING E3 ubiquitin ligase complex"/>
    <property type="evidence" value="ECO:0007669"/>
    <property type="project" value="TreeGrafter"/>
</dbReference>
<evidence type="ECO:0000313" key="4">
    <source>
        <dbReference type="EMBL" id="OMJ82120.1"/>
    </source>
</evidence>
<keyword evidence="2" id="KW-0175">Coiled coil</keyword>
<dbReference type="AlphaFoldDB" id="A0A1R2BZE6"/>
<keyword evidence="5" id="KW-1185">Reference proteome</keyword>
<protein>
    <recommendedName>
        <fullName evidence="3">Nephrocystin 3-like N-terminal domain-containing protein</fullName>
    </recommendedName>
</protein>
<dbReference type="InterPro" id="IPR027417">
    <property type="entry name" value="P-loop_NTPase"/>
</dbReference>
<dbReference type="Pfam" id="PF24883">
    <property type="entry name" value="NPHP3_N"/>
    <property type="match status" value="1"/>
</dbReference>
<evidence type="ECO:0000313" key="5">
    <source>
        <dbReference type="Proteomes" id="UP000187209"/>
    </source>
</evidence>
<dbReference type="Gene3D" id="3.40.50.300">
    <property type="entry name" value="P-loop containing nucleotide triphosphate hydrolases"/>
    <property type="match status" value="1"/>
</dbReference>
<feature type="coiled-coil region" evidence="2">
    <location>
        <begin position="903"/>
        <end position="937"/>
    </location>
</feature>
<organism evidence="4 5">
    <name type="scientific">Stentor coeruleus</name>
    <dbReference type="NCBI Taxonomy" id="5963"/>
    <lineage>
        <taxon>Eukaryota</taxon>
        <taxon>Sar</taxon>
        <taxon>Alveolata</taxon>
        <taxon>Ciliophora</taxon>
        <taxon>Postciliodesmatophora</taxon>
        <taxon>Heterotrichea</taxon>
        <taxon>Heterotrichida</taxon>
        <taxon>Stentoridae</taxon>
        <taxon>Stentor</taxon>
    </lineage>
</organism>